<comment type="caution">
    <text evidence="1">The sequence shown here is derived from an EMBL/GenBank/DDBJ whole genome shotgun (WGS) entry which is preliminary data.</text>
</comment>
<accession>A0ABY1QCP1</accession>
<name>A0ABY1QCP1_9BACT</name>
<dbReference type="EMBL" id="FXUG01000010">
    <property type="protein sequence ID" value="SMP67415.1"/>
    <property type="molecule type" value="Genomic_DNA"/>
</dbReference>
<reference evidence="1 2" key="1">
    <citation type="submission" date="2017-05" db="EMBL/GenBank/DDBJ databases">
        <authorList>
            <person name="Varghese N."/>
            <person name="Submissions S."/>
        </authorList>
    </citation>
    <scope>NUCLEOTIDE SEQUENCE [LARGE SCALE GENOMIC DNA]</scope>
    <source>
        <strain evidence="1 2">DSM 25457</strain>
    </source>
</reference>
<evidence type="ECO:0000313" key="2">
    <source>
        <dbReference type="Proteomes" id="UP001158067"/>
    </source>
</evidence>
<proteinExistence type="predicted"/>
<dbReference type="Proteomes" id="UP001158067">
    <property type="component" value="Unassembled WGS sequence"/>
</dbReference>
<evidence type="ECO:0000313" key="1">
    <source>
        <dbReference type="EMBL" id="SMP67415.1"/>
    </source>
</evidence>
<gene>
    <name evidence="1" type="ORF">SAMN06265222_110170</name>
</gene>
<sequence>MTKRNRRLAIRLAICLIVGFGLWGLPRLASYVGATRRVAVPLKPGNVKAPTQRSIEWRDSSELTEKILQYWSAKPLGDWQSKGKIDIPRALMARFMLRQDLDAANAFFVKQEPWGNPGSTWAGHPNGDYDFTLAGLTPILFLFGEDPETLYPETRDHLIKTLLPLDGGDPIVTVPRTFGLVPDTENHLLMTEGSRYLKNRWLMQHGSQLPKHDNIANGLEAWLLNLIEELRSAGLYEFNSIPYEGYTLTALLNLEAFGSAEVQASARELLDQLNWAYALSSLSFRRYPPFRRQYKHAGDTSLSGDRHVALIKPWISLLPEGPTGLRLKQSQHIAIWACWSTYRLPDQTAKWIVNKPSNYFVRFGHGPDSSPEIYSGGPGYLLSAGGVNRGSQSLIVARPITLMLDDGANDLSKVLHLSGPGEDFRHWNNTGVWKRFAVAAGPVQIPANWRPDAQSDLWAVYHRDQGQCIGVHSNKSLGLVHLVHSDDPKQALAQLQEANPNAKRLQTTFKIPGGERIHYDVHAEHDRWVIQQVDNQIIDRNYDQWPAMQGTLNDMPCAN</sequence>
<keyword evidence="2" id="KW-1185">Reference proteome</keyword>
<protein>
    <submittedName>
        <fullName evidence="1">Uncharacterized protein</fullName>
    </submittedName>
</protein>
<organism evidence="1 2">
    <name type="scientific">Neorhodopirellula lusitana</name>
    <dbReference type="NCBI Taxonomy" id="445327"/>
    <lineage>
        <taxon>Bacteria</taxon>
        <taxon>Pseudomonadati</taxon>
        <taxon>Planctomycetota</taxon>
        <taxon>Planctomycetia</taxon>
        <taxon>Pirellulales</taxon>
        <taxon>Pirellulaceae</taxon>
        <taxon>Neorhodopirellula</taxon>
    </lineage>
</organism>
<dbReference type="RefSeq" id="WP_283433936.1">
    <property type="nucleotide sequence ID" value="NZ_FXUG01000010.1"/>
</dbReference>